<dbReference type="EMBL" id="CAXLJM020000054">
    <property type="protein sequence ID" value="CAL8117497.1"/>
    <property type="molecule type" value="Genomic_DNA"/>
</dbReference>
<name>A0ABP1R6D0_9HEXA</name>
<keyword evidence="2" id="KW-1185">Reference proteome</keyword>
<accession>A0ABP1R6D0</accession>
<protein>
    <submittedName>
        <fullName evidence="1">Uncharacterized protein</fullName>
    </submittedName>
</protein>
<gene>
    <name evidence="1" type="ORF">ODALV1_LOCUS17722</name>
</gene>
<sequence length="73" mass="8340">MDRGVQCLKPRNAIYHTGREKLAHLLETEVGVWNFRKVEVFYTEPPEESVIEYSGGIPESLSITGAEKRFLLC</sequence>
<reference evidence="1 2" key="1">
    <citation type="submission" date="2024-08" db="EMBL/GenBank/DDBJ databases">
        <authorList>
            <person name="Cucini C."/>
            <person name="Frati F."/>
        </authorList>
    </citation>
    <scope>NUCLEOTIDE SEQUENCE [LARGE SCALE GENOMIC DNA]</scope>
</reference>
<comment type="caution">
    <text evidence="1">The sequence shown here is derived from an EMBL/GenBank/DDBJ whole genome shotgun (WGS) entry which is preliminary data.</text>
</comment>
<evidence type="ECO:0000313" key="1">
    <source>
        <dbReference type="EMBL" id="CAL8117497.1"/>
    </source>
</evidence>
<organism evidence="1 2">
    <name type="scientific">Orchesella dallaii</name>
    <dbReference type="NCBI Taxonomy" id="48710"/>
    <lineage>
        <taxon>Eukaryota</taxon>
        <taxon>Metazoa</taxon>
        <taxon>Ecdysozoa</taxon>
        <taxon>Arthropoda</taxon>
        <taxon>Hexapoda</taxon>
        <taxon>Collembola</taxon>
        <taxon>Entomobryomorpha</taxon>
        <taxon>Entomobryoidea</taxon>
        <taxon>Orchesellidae</taxon>
        <taxon>Orchesellinae</taxon>
        <taxon>Orchesella</taxon>
    </lineage>
</organism>
<evidence type="ECO:0000313" key="2">
    <source>
        <dbReference type="Proteomes" id="UP001642540"/>
    </source>
</evidence>
<proteinExistence type="predicted"/>
<dbReference type="Proteomes" id="UP001642540">
    <property type="component" value="Unassembled WGS sequence"/>
</dbReference>